<dbReference type="Pfam" id="PF00550">
    <property type="entry name" value="PP-binding"/>
    <property type="match status" value="1"/>
</dbReference>
<dbReference type="NCBIfam" id="TIGR00517">
    <property type="entry name" value="acyl_carrier"/>
    <property type="match status" value="1"/>
</dbReference>
<dbReference type="EnsemblPlants" id="KRH59760">
    <property type="protein sequence ID" value="KRH59760"/>
    <property type="gene ID" value="GLYMA_05G201300"/>
</dbReference>
<dbReference type="AlphaFoldDB" id="A0A0R0JYM4"/>
<dbReference type="Gene3D" id="1.10.1200.10">
    <property type="entry name" value="ACP-like"/>
    <property type="match status" value="1"/>
</dbReference>
<dbReference type="PANTHER" id="PTHR46153">
    <property type="entry name" value="ACYL CARRIER PROTEIN"/>
    <property type="match status" value="1"/>
</dbReference>
<dbReference type="PROSITE" id="PS50075">
    <property type="entry name" value="CARRIER"/>
    <property type="match status" value="1"/>
</dbReference>
<dbReference type="InterPro" id="IPR003231">
    <property type="entry name" value="ACP"/>
</dbReference>
<keyword evidence="9" id="KW-0276">Fatty acid metabolism</keyword>
<dbReference type="SUPFAM" id="SSF47336">
    <property type="entry name" value="ACP-like"/>
    <property type="match status" value="1"/>
</dbReference>
<gene>
    <name evidence="16" type="primary">LOC100500644</name>
    <name evidence="15" type="ORF">GLYMA_05G201300</name>
</gene>
<evidence type="ECO:0000256" key="13">
    <source>
        <dbReference type="RuleBase" id="RU000722"/>
    </source>
</evidence>
<evidence type="ECO:0000313" key="15">
    <source>
        <dbReference type="EMBL" id="KRH59760.1"/>
    </source>
</evidence>
<dbReference type="GO" id="GO:0031177">
    <property type="term" value="F:phosphopantetheine binding"/>
    <property type="evidence" value="ECO:0007669"/>
    <property type="project" value="InterPro"/>
</dbReference>
<dbReference type="GO" id="GO:0000036">
    <property type="term" value="F:acyl carrier activity"/>
    <property type="evidence" value="ECO:0007669"/>
    <property type="project" value="InterPro"/>
</dbReference>
<dbReference type="HAMAP" id="MF_01217">
    <property type="entry name" value="Acyl_carrier"/>
    <property type="match status" value="1"/>
</dbReference>
<reference evidence="16" key="2">
    <citation type="submission" date="2018-02" db="UniProtKB">
        <authorList>
            <consortium name="EnsemblPlants"/>
        </authorList>
    </citation>
    <scope>IDENTIFICATION</scope>
    <source>
        <strain evidence="16">Williams 82</strain>
    </source>
</reference>
<protein>
    <recommendedName>
        <fullName evidence="13">Acyl carrier protein</fullName>
    </recommendedName>
</protein>
<dbReference type="RefSeq" id="XP_014631300.1">
    <property type="nucleotide sequence ID" value="XM_014775814.3"/>
</dbReference>
<proteinExistence type="inferred from homology"/>
<dbReference type="InterPro" id="IPR009081">
    <property type="entry name" value="PP-bd_ACP"/>
</dbReference>
<evidence type="ECO:0000259" key="14">
    <source>
        <dbReference type="PROSITE" id="PS50075"/>
    </source>
</evidence>
<organism evidence="15">
    <name type="scientific">Glycine max</name>
    <name type="common">Soybean</name>
    <name type="synonym">Glycine hispida</name>
    <dbReference type="NCBI Taxonomy" id="3847"/>
    <lineage>
        <taxon>Eukaryota</taxon>
        <taxon>Viridiplantae</taxon>
        <taxon>Streptophyta</taxon>
        <taxon>Embryophyta</taxon>
        <taxon>Tracheophyta</taxon>
        <taxon>Spermatophyta</taxon>
        <taxon>Magnoliopsida</taxon>
        <taxon>eudicotyledons</taxon>
        <taxon>Gunneridae</taxon>
        <taxon>Pentapetalae</taxon>
        <taxon>rosids</taxon>
        <taxon>fabids</taxon>
        <taxon>Fabales</taxon>
        <taxon>Fabaceae</taxon>
        <taxon>Papilionoideae</taxon>
        <taxon>50 kb inversion clade</taxon>
        <taxon>NPAAA clade</taxon>
        <taxon>indigoferoid/millettioid clade</taxon>
        <taxon>Phaseoleae</taxon>
        <taxon>Glycine</taxon>
        <taxon>Glycine subgen. Soja</taxon>
    </lineage>
</organism>
<dbReference type="SMART" id="SM00823">
    <property type="entry name" value="PKS_PP"/>
    <property type="match status" value="1"/>
</dbReference>
<dbReference type="SMR" id="A0A0R0JYM4"/>
<keyword evidence="6" id="KW-0150">Chloroplast</keyword>
<evidence type="ECO:0000256" key="11">
    <source>
        <dbReference type="ARBA" id="ARBA00023098"/>
    </source>
</evidence>
<dbReference type="Proteomes" id="UP000008827">
    <property type="component" value="Chromosome 5"/>
</dbReference>
<keyword evidence="10" id="KW-0809">Transit peptide</keyword>
<evidence type="ECO:0000256" key="8">
    <source>
        <dbReference type="ARBA" id="ARBA00022640"/>
    </source>
</evidence>
<evidence type="ECO:0000313" key="17">
    <source>
        <dbReference type="Proteomes" id="UP000008827"/>
    </source>
</evidence>
<dbReference type="InterPro" id="IPR044813">
    <property type="entry name" value="ACP_chloroplastic"/>
</dbReference>
<comment type="function">
    <text evidence="1 13">Carrier of the growing fatty acid chain in fatty acid biosynthesis.</text>
</comment>
<dbReference type="OrthoDB" id="448946at2759"/>
<dbReference type="InterPro" id="IPR036736">
    <property type="entry name" value="ACP-like_sf"/>
</dbReference>
<name>A0A0R0JYM4_SOYBN</name>
<keyword evidence="5 13" id="KW-0444">Lipid biosynthesis</keyword>
<evidence type="ECO:0000256" key="3">
    <source>
        <dbReference type="ARBA" id="ARBA00010930"/>
    </source>
</evidence>
<sequence length="186" mass="20742">MASVSATSLRFQPFLKLSTRTTTQRNQFKFPNINTSEKKFRRCSEMYHDLEGRSNGWKRVTKEGRDQGCYKTSSLGAVSVGWNRRTFPSLRSSRLRICAVKAQPETVQKVCDIVRKQLALPAESELTPDTKFSALGADSLDTVEIVMGLEEEFGITVEEDGSQNISTVQEAADLIEKLIQDKSGAS</sequence>
<evidence type="ECO:0000256" key="12">
    <source>
        <dbReference type="ARBA" id="ARBA00023160"/>
    </source>
</evidence>
<reference evidence="15" key="3">
    <citation type="submission" date="2018-07" db="EMBL/GenBank/DDBJ databases">
        <title>WGS assembly of Glycine max.</title>
        <authorList>
            <person name="Schmutz J."/>
            <person name="Cannon S."/>
            <person name="Schlueter J."/>
            <person name="Ma J."/>
            <person name="Mitros T."/>
            <person name="Nelson W."/>
            <person name="Hyten D."/>
            <person name="Song Q."/>
            <person name="Thelen J."/>
            <person name="Cheng J."/>
            <person name="Xu D."/>
            <person name="Hellsten U."/>
            <person name="May G."/>
            <person name="Yu Y."/>
            <person name="Sakurai T."/>
            <person name="Umezawa T."/>
            <person name="Bhattacharyya M."/>
            <person name="Sandhu D."/>
            <person name="Valliyodan B."/>
            <person name="Lindquist E."/>
            <person name="Peto M."/>
            <person name="Grant D."/>
            <person name="Shu S."/>
            <person name="Goodstein D."/>
            <person name="Barry K."/>
            <person name="Futrell-Griggs M."/>
            <person name="Abernathy B."/>
            <person name="Du J."/>
            <person name="Tian Z."/>
            <person name="Zhu L."/>
            <person name="Gill N."/>
            <person name="Joshi T."/>
            <person name="Libault M."/>
            <person name="Sethuraman A."/>
            <person name="Zhang X."/>
            <person name="Shinozaki K."/>
            <person name="Nguyen H."/>
            <person name="Wing R."/>
            <person name="Cregan P."/>
            <person name="Specht J."/>
            <person name="Grimwood J."/>
            <person name="Rokhsar D."/>
            <person name="Stacey G."/>
            <person name="Shoemaker R."/>
            <person name="Jackson S."/>
        </authorList>
    </citation>
    <scope>NUCLEOTIDE SEQUENCE</scope>
    <source>
        <tissue evidence="15">Callus</tissue>
    </source>
</reference>
<dbReference type="STRING" id="3847.A0A0R0JYM4"/>
<evidence type="ECO:0000256" key="5">
    <source>
        <dbReference type="ARBA" id="ARBA00022516"/>
    </source>
</evidence>
<reference evidence="15 16" key="1">
    <citation type="journal article" date="2010" name="Nature">
        <title>Genome sequence of the palaeopolyploid soybean.</title>
        <authorList>
            <person name="Schmutz J."/>
            <person name="Cannon S.B."/>
            <person name="Schlueter J."/>
            <person name="Ma J."/>
            <person name="Mitros T."/>
            <person name="Nelson W."/>
            <person name="Hyten D.L."/>
            <person name="Song Q."/>
            <person name="Thelen J.J."/>
            <person name="Cheng J."/>
            <person name="Xu D."/>
            <person name="Hellsten U."/>
            <person name="May G.D."/>
            <person name="Yu Y."/>
            <person name="Sakurai T."/>
            <person name="Umezawa T."/>
            <person name="Bhattacharyya M.K."/>
            <person name="Sandhu D."/>
            <person name="Valliyodan B."/>
            <person name="Lindquist E."/>
            <person name="Peto M."/>
            <person name="Grant D."/>
            <person name="Shu S."/>
            <person name="Goodstein D."/>
            <person name="Barry K."/>
            <person name="Futrell-Griggs M."/>
            <person name="Abernathy B."/>
            <person name="Du J."/>
            <person name="Tian Z."/>
            <person name="Zhu L."/>
            <person name="Gill N."/>
            <person name="Joshi T."/>
            <person name="Libault M."/>
            <person name="Sethuraman A."/>
            <person name="Zhang X.-C."/>
            <person name="Shinozaki K."/>
            <person name="Nguyen H.T."/>
            <person name="Wing R.A."/>
            <person name="Cregan P."/>
            <person name="Specht J."/>
            <person name="Grimwood J."/>
            <person name="Rokhsar D."/>
            <person name="Stacey G."/>
            <person name="Shoemaker R.C."/>
            <person name="Jackson S.A."/>
        </authorList>
    </citation>
    <scope>NUCLEOTIDE SEQUENCE</scope>
    <source>
        <strain evidence="16">cv. Williams 82</strain>
        <tissue evidence="15">Callus</tissue>
    </source>
</reference>
<dbReference type="PROSITE" id="PS00012">
    <property type="entry name" value="PHOSPHOPANTETHEINE"/>
    <property type="match status" value="1"/>
</dbReference>
<evidence type="ECO:0000256" key="7">
    <source>
        <dbReference type="ARBA" id="ARBA00022553"/>
    </source>
</evidence>
<feature type="domain" description="Carrier" evidence="14">
    <location>
        <begin position="104"/>
        <end position="179"/>
    </location>
</feature>
<comment type="similarity">
    <text evidence="3">Belongs to the acyl carrier protein (ACP) family.</text>
</comment>
<evidence type="ECO:0000256" key="10">
    <source>
        <dbReference type="ARBA" id="ARBA00022946"/>
    </source>
</evidence>
<evidence type="ECO:0000313" key="16">
    <source>
        <dbReference type="EnsemblPlants" id="KRH59760"/>
    </source>
</evidence>
<keyword evidence="11" id="KW-0443">Lipid metabolism</keyword>
<dbReference type="PANTHER" id="PTHR46153:SF11">
    <property type="entry name" value="ACYL CARRIER PROTEIN 4, CHLOROPLASTIC"/>
    <property type="match status" value="1"/>
</dbReference>
<dbReference type="InterPro" id="IPR020806">
    <property type="entry name" value="PKS_PP-bd"/>
</dbReference>
<keyword evidence="4 13" id="KW-0596">Phosphopantetheine</keyword>
<keyword evidence="7" id="KW-0597">Phosphoprotein</keyword>
<evidence type="ECO:0000256" key="4">
    <source>
        <dbReference type="ARBA" id="ARBA00022450"/>
    </source>
</evidence>
<dbReference type="GO" id="GO:0009507">
    <property type="term" value="C:chloroplast"/>
    <property type="evidence" value="ECO:0007669"/>
    <property type="project" value="UniProtKB-SubCell"/>
</dbReference>
<dbReference type="InterPro" id="IPR006162">
    <property type="entry name" value="Ppantetheine_attach_site"/>
</dbReference>
<evidence type="ECO:0000256" key="1">
    <source>
        <dbReference type="ARBA" id="ARBA00003180"/>
    </source>
</evidence>
<comment type="subcellular location">
    <subcellularLocation>
        <location evidence="2">Plastid</location>
        <location evidence="2">Chloroplast</location>
    </subcellularLocation>
</comment>
<evidence type="ECO:0000256" key="9">
    <source>
        <dbReference type="ARBA" id="ARBA00022832"/>
    </source>
</evidence>
<dbReference type="ExpressionAtlas" id="A0A0R0JYM4">
    <property type="expression patterns" value="baseline and differential"/>
</dbReference>
<dbReference type="EMBL" id="CM000838">
    <property type="protein sequence ID" value="KRH59760.1"/>
    <property type="molecule type" value="Genomic_DNA"/>
</dbReference>
<dbReference type="Gramene" id="KRH59760">
    <property type="protein sequence ID" value="KRH59760"/>
    <property type="gene ID" value="GLYMA_05G201300"/>
</dbReference>
<accession>A0A0R0JYM4</accession>
<evidence type="ECO:0000256" key="6">
    <source>
        <dbReference type="ARBA" id="ARBA00022528"/>
    </source>
</evidence>
<keyword evidence="8" id="KW-0934">Plastid</keyword>
<evidence type="ECO:0000256" key="2">
    <source>
        <dbReference type="ARBA" id="ARBA00004229"/>
    </source>
</evidence>
<keyword evidence="17" id="KW-1185">Reference proteome</keyword>
<keyword evidence="12 13" id="KW-0275">Fatty acid biosynthesis</keyword>
<dbReference type="GeneID" id="100500644"/>